<organism evidence="1">
    <name type="scientific">Brassica cretica</name>
    <name type="common">Mustard</name>
    <dbReference type="NCBI Taxonomy" id="69181"/>
    <lineage>
        <taxon>Eukaryota</taxon>
        <taxon>Viridiplantae</taxon>
        <taxon>Streptophyta</taxon>
        <taxon>Embryophyta</taxon>
        <taxon>Tracheophyta</taxon>
        <taxon>Spermatophyta</taxon>
        <taxon>Magnoliopsida</taxon>
        <taxon>eudicotyledons</taxon>
        <taxon>Gunneridae</taxon>
        <taxon>Pentapetalae</taxon>
        <taxon>rosids</taxon>
        <taxon>malvids</taxon>
        <taxon>Brassicales</taxon>
        <taxon>Brassicaceae</taxon>
        <taxon>Brassiceae</taxon>
        <taxon>Brassica</taxon>
    </lineage>
</organism>
<dbReference type="SUPFAM" id="SSF101576">
    <property type="entry name" value="Supernatant protein factor (SPF), C-terminal domain"/>
    <property type="match status" value="1"/>
</dbReference>
<dbReference type="Gene3D" id="2.60.120.680">
    <property type="entry name" value="GOLD domain"/>
    <property type="match status" value="1"/>
</dbReference>
<dbReference type="InterPro" id="IPR036598">
    <property type="entry name" value="GOLD_dom_sf"/>
</dbReference>
<comment type="caution">
    <text evidence="1">The sequence shown here is derived from an EMBL/GenBank/DDBJ whole genome shotgun (WGS) entry which is preliminary data.</text>
</comment>
<gene>
    <name evidence="1" type="ORF">F2Q70_00006961</name>
</gene>
<name>A0A8S9LQN1_BRACR</name>
<dbReference type="AlphaFoldDB" id="A0A8S9LQN1"/>
<evidence type="ECO:0000313" key="1">
    <source>
        <dbReference type="EMBL" id="KAF2609615.1"/>
    </source>
</evidence>
<dbReference type="EMBL" id="QGKY02000089">
    <property type="protein sequence ID" value="KAF2609615.1"/>
    <property type="molecule type" value="Genomic_DNA"/>
</dbReference>
<reference evidence="1" key="1">
    <citation type="submission" date="2019-12" db="EMBL/GenBank/DDBJ databases">
        <title>Genome sequencing and annotation of Brassica cretica.</title>
        <authorList>
            <person name="Studholme D.J."/>
            <person name="Sarris P.F."/>
        </authorList>
    </citation>
    <scope>NUCLEOTIDE SEQUENCE</scope>
    <source>
        <strain evidence="1">PFS-102/07</strain>
        <tissue evidence="1">Leaf</tissue>
    </source>
</reference>
<proteinExistence type="predicted"/>
<protein>
    <submittedName>
        <fullName evidence="1">Uncharacterized protein</fullName>
    </submittedName>
</protein>
<dbReference type="PANTHER" id="PTHR47532:SF1">
    <property type="entry name" value="RETINAL-BINDING PROTEIN"/>
    <property type="match status" value="1"/>
</dbReference>
<dbReference type="PANTHER" id="PTHR47532">
    <property type="entry name" value="RETINAL-BINDING PROTEIN"/>
    <property type="match status" value="1"/>
</dbReference>
<sequence>MNLLSEAVIVYTSEFERFITFISDVFANSPFFISADTAGTLGSRENEEYKEIIVQAGRTYEVLLMVESENSYIAWDFSLVQGKISMLILPYHRYEADQLCCLVSSFSGSAMFVPAGKLLYANGWKLQTCLG</sequence>
<accession>A0A8S9LQN1</accession>